<dbReference type="EMBL" id="CP127294">
    <property type="protein sequence ID" value="WIX77231.1"/>
    <property type="molecule type" value="Genomic_DNA"/>
</dbReference>
<name>A0A9Y2MT04_9PSEU</name>
<gene>
    <name evidence="2" type="ORF">QRX50_38430</name>
</gene>
<evidence type="ECO:0000256" key="1">
    <source>
        <dbReference type="SAM" id="MobiDB-lite"/>
    </source>
</evidence>
<organism evidence="2 3">
    <name type="scientific">Amycolatopsis carbonis</name>
    <dbReference type="NCBI Taxonomy" id="715471"/>
    <lineage>
        <taxon>Bacteria</taxon>
        <taxon>Bacillati</taxon>
        <taxon>Actinomycetota</taxon>
        <taxon>Actinomycetes</taxon>
        <taxon>Pseudonocardiales</taxon>
        <taxon>Pseudonocardiaceae</taxon>
        <taxon>Amycolatopsis</taxon>
    </lineage>
</organism>
<accession>A0A9Y2MT04</accession>
<dbReference type="KEGG" id="acab:QRX50_38430"/>
<evidence type="ECO:0000313" key="3">
    <source>
        <dbReference type="Proteomes" id="UP001236014"/>
    </source>
</evidence>
<dbReference type="RefSeq" id="WP_285967972.1">
    <property type="nucleotide sequence ID" value="NZ_CP127294.1"/>
</dbReference>
<evidence type="ECO:0000313" key="2">
    <source>
        <dbReference type="EMBL" id="WIX77231.1"/>
    </source>
</evidence>
<protein>
    <submittedName>
        <fullName evidence="2">Uncharacterized protein</fullName>
    </submittedName>
</protein>
<feature type="region of interest" description="Disordered" evidence="1">
    <location>
        <begin position="1"/>
        <end position="31"/>
    </location>
</feature>
<proteinExistence type="predicted"/>
<reference evidence="2 3" key="1">
    <citation type="submission" date="2023-06" db="EMBL/GenBank/DDBJ databases">
        <authorList>
            <person name="Oyuntsetseg B."/>
            <person name="Kim S.B."/>
        </authorList>
    </citation>
    <scope>NUCLEOTIDE SEQUENCE [LARGE SCALE GENOMIC DNA]</scope>
    <source>
        <strain evidence="2 3">2-15</strain>
    </source>
</reference>
<dbReference type="AlphaFoldDB" id="A0A9Y2MT04"/>
<dbReference type="Proteomes" id="UP001236014">
    <property type="component" value="Chromosome"/>
</dbReference>
<sequence>MVRWSGCRGSSGEPPQQPGEEHGKQIASFPQPAAGQTLDCVASGTAAEPVVRCTAK</sequence>
<keyword evidence="3" id="KW-1185">Reference proteome</keyword>